<evidence type="ECO:0000256" key="2">
    <source>
        <dbReference type="ARBA" id="ARBA00012104"/>
    </source>
</evidence>
<dbReference type="NCBIfam" id="TIGR00687">
    <property type="entry name" value="pyridox_kin"/>
    <property type="match status" value="1"/>
</dbReference>
<dbReference type="PANTHER" id="PTHR10534">
    <property type="entry name" value="PYRIDOXAL KINASE"/>
    <property type="match status" value="1"/>
</dbReference>
<reference evidence="8 9" key="1">
    <citation type="journal article" date="2024" name="G3 (Bethesda)">
        <title>Genome assembly of Hibiscus sabdariffa L. provides insights into metabolisms of medicinal natural products.</title>
        <authorList>
            <person name="Kim T."/>
        </authorList>
    </citation>
    <scope>NUCLEOTIDE SEQUENCE [LARGE SCALE GENOMIC DNA]</scope>
    <source>
        <strain evidence="8">TK-2024</strain>
        <tissue evidence="8">Old leaves</tissue>
    </source>
</reference>
<evidence type="ECO:0000256" key="6">
    <source>
        <dbReference type="ARBA" id="ARBA00022840"/>
    </source>
</evidence>
<comment type="caution">
    <text evidence="8">The sequence shown here is derived from an EMBL/GenBank/DDBJ whole genome shotgun (WGS) entry which is preliminary data.</text>
</comment>
<evidence type="ECO:0000256" key="5">
    <source>
        <dbReference type="ARBA" id="ARBA00022777"/>
    </source>
</evidence>
<dbReference type="CDD" id="cd01173">
    <property type="entry name" value="pyridoxal_pyridoxamine_kinase"/>
    <property type="match status" value="1"/>
</dbReference>
<keyword evidence="6" id="KW-0067">ATP-binding</keyword>
<dbReference type="PROSITE" id="PS51499">
    <property type="entry name" value="APO"/>
    <property type="match status" value="2"/>
</dbReference>
<keyword evidence="5" id="KW-0418">Kinase</keyword>
<dbReference type="EC" id="2.7.1.35" evidence="2"/>
<evidence type="ECO:0000313" key="9">
    <source>
        <dbReference type="Proteomes" id="UP001396334"/>
    </source>
</evidence>
<feature type="domain" description="APO" evidence="7">
    <location>
        <begin position="91"/>
        <end position="176"/>
    </location>
</feature>
<dbReference type="InterPro" id="IPR004625">
    <property type="entry name" value="PyrdxlKinase"/>
</dbReference>
<evidence type="ECO:0000313" key="8">
    <source>
        <dbReference type="EMBL" id="KAK9041211.1"/>
    </source>
</evidence>
<proteinExistence type="inferred from homology"/>
<evidence type="ECO:0000259" key="7">
    <source>
        <dbReference type="PROSITE" id="PS51499"/>
    </source>
</evidence>
<dbReference type="InterPro" id="IPR023342">
    <property type="entry name" value="APO_dom"/>
</dbReference>
<organism evidence="8 9">
    <name type="scientific">Hibiscus sabdariffa</name>
    <name type="common">roselle</name>
    <dbReference type="NCBI Taxonomy" id="183260"/>
    <lineage>
        <taxon>Eukaryota</taxon>
        <taxon>Viridiplantae</taxon>
        <taxon>Streptophyta</taxon>
        <taxon>Embryophyta</taxon>
        <taxon>Tracheophyta</taxon>
        <taxon>Spermatophyta</taxon>
        <taxon>Magnoliopsida</taxon>
        <taxon>eudicotyledons</taxon>
        <taxon>Gunneridae</taxon>
        <taxon>Pentapetalae</taxon>
        <taxon>rosids</taxon>
        <taxon>malvids</taxon>
        <taxon>Malvales</taxon>
        <taxon>Malvaceae</taxon>
        <taxon>Malvoideae</taxon>
        <taxon>Hibiscus</taxon>
    </lineage>
</organism>
<dbReference type="SUPFAM" id="SSF53613">
    <property type="entry name" value="Ribokinase-like"/>
    <property type="match status" value="1"/>
</dbReference>
<feature type="domain" description="APO" evidence="7">
    <location>
        <begin position="233"/>
        <end position="318"/>
    </location>
</feature>
<comment type="similarity">
    <text evidence="1">Belongs to the pyridoxine kinase family.</text>
</comment>
<dbReference type="Pfam" id="PF08543">
    <property type="entry name" value="Phos_pyr_kin"/>
    <property type="match status" value="1"/>
</dbReference>
<keyword evidence="9" id="KW-1185">Reference proteome</keyword>
<protein>
    <recommendedName>
        <fullName evidence="2">pyridoxal kinase</fullName>
        <ecNumber evidence="2">2.7.1.35</ecNumber>
    </recommendedName>
</protein>
<keyword evidence="3" id="KW-0808">Transferase</keyword>
<dbReference type="Pfam" id="PF05634">
    <property type="entry name" value="APO_RNA-bind"/>
    <property type="match status" value="2"/>
</dbReference>
<accession>A0ABR2TV51</accession>
<dbReference type="EMBL" id="JBBPBN010000004">
    <property type="protein sequence ID" value="KAK9041211.1"/>
    <property type="molecule type" value="Genomic_DNA"/>
</dbReference>
<evidence type="ECO:0000256" key="1">
    <source>
        <dbReference type="ARBA" id="ARBA00008805"/>
    </source>
</evidence>
<dbReference type="InterPro" id="IPR029056">
    <property type="entry name" value="Ribokinase-like"/>
</dbReference>
<evidence type="ECO:0000256" key="4">
    <source>
        <dbReference type="ARBA" id="ARBA00022741"/>
    </source>
</evidence>
<name>A0ABR2TV51_9ROSI</name>
<dbReference type="Gene3D" id="3.40.1190.20">
    <property type="match status" value="1"/>
</dbReference>
<sequence length="643" mass="71455">MSSGRASTFSLALKKYLHPGSMSMTFRGHWRSYSSRIDLKKLRPMILQRIESRAKDYPVNGMIPVAEEILKARELLFQGVFTLLKIFPIVACKFCPEVYIGEKGHLIQTCHGYKRIGKNRVHEWVRGGLNDIIVPVEAFHLQNMFQGVIKHQQRFDFDRVPAIVELCVQAGADVTDDLLRSGSLTAEEASRGISDIESLSDDDIRMIANGTLKAWETLRSGVKKLLLVYSAKVCKHCSEVHIGPSGHRARLCGVFRYESWRGNHYWIKAKVDDLVPPKIVWRRRPRDPIVLLNEGRDYYGHAPAVVDLCSKAGAIVPSNGVPYLAGVSVSDIVLTPVRGGFPRVRASLFAIAEDRCSLGIQGYVGNKSAVFPLQLLGYDVDPINSVQFSNHTGYPTFKGQVLNGQELLDLIEGLEANNLLYYTHLLTGYIGSDSFLNSVLEVVDKLRSINPNLTYVCDPVMGDEGKLYVPEDLVSVYREKVVPVASMLTPNQFEAELLTKLRIGSETDGLKACNILHAAGPSKVVITSINIEGNLLLIGSHLKDKKQPPEQFKIAIPKIPAYFTGTGDLMTALLLGWSNKFPDNLDKAAELAVSSLQALLQRTLNDYTSAGFDSKSSSLEIRLIQSQDDIREPKLTFKAHKYT</sequence>
<evidence type="ECO:0000256" key="3">
    <source>
        <dbReference type="ARBA" id="ARBA00022679"/>
    </source>
</evidence>
<dbReference type="Proteomes" id="UP001396334">
    <property type="component" value="Unassembled WGS sequence"/>
</dbReference>
<keyword evidence="4" id="KW-0547">Nucleotide-binding</keyword>
<dbReference type="PANTHER" id="PTHR10534:SF2">
    <property type="entry name" value="PYRIDOXAL KINASE"/>
    <property type="match status" value="1"/>
</dbReference>
<gene>
    <name evidence="8" type="ORF">V6N11_016323</name>
</gene>
<dbReference type="InterPro" id="IPR013749">
    <property type="entry name" value="PM/HMP-P_kinase-1"/>
</dbReference>